<comment type="caution">
    <text evidence="7">The sequence shown here is derived from an EMBL/GenBank/DDBJ whole genome shotgun (WGS) entry which is preliminary data.</text>
</comment>
<dbReference type="SMART" id="SM00382">
    <property type="entry name" value="AAA"/>
    <property type="match status" value="1"/>
</dbReference>
<dbReference type="SUPFAM" id="SSF52540">
    <property type="entry name" value="P-loop containing nucleoside triphosphate hydrolases"/>
    <property type="match status" value="1"/>
</dbReference>
<evidence type="ECO:0000259" key="6">
    <source>
        <dbReference type="SMART" id="SM00534"/>
    </source>
</evidence>
<evidence type="ECO:0000313" key="8">
    <source>
        <dbReference type="Proteomes" id="UP000236319"/>
    </source>
</evidence>
<keyword evidence="3" id="KW-0067">ATP-binding</keyword>
<dbReference type="SMART" id="SM00534">
    <property type="entry name" value="MUTSac"/>
    <property type="match status" value="1"/>
</dbReference>
<dbReference type="Pfam" id="PF00488">
    <property type="entry name" value="MutS_V"/>
    <property type="match status" value="1"/>
</dbReference>
<accession>A0A2H6KBF0</accession>
<evidence type="ECO:0000313" key="7">
    <source>
        <dbReference type="EMBL" id="GBE60289.1"/>
    </source>
</evidence>
<keyword evidence="8" id="KW-1185">Reference proteome</keyword>
<dbReference type="VEuPathDB" id="PiroplasmaDB:BOVATA_017820"/>
<gene>
    <name evidence="7" type="ORF">BOVATA_017820</name>
</gene>
<dbReference type="GO" id="GO:0005524">
    <property type="term" value="F:ATP binding"/>
    <property type="evidence" value="ECO:0007669"/>
    <property type="project" value="UniProtKB-KW"/>
</dbReference>
<dbReference type="PANTHER" id="PTHR11361">
    <property type="entry name" value="DNA MISMATCH REPAIR PROTEIN MUTS FAMILY MEMBER"/>
    <property type="match status" value="1"/>
</dbReference>
<proteinExistence type="predicted"/>
<protein>
    <submittedName>
        <fullName evidence="7">DNA mismatch repair protein</fullName>
    </submittedName>
</protein>
<keyword evidence="4" id="KW-0238">DNA-binding</keyword>
<evidence type="ECO:0000256" key="4">
    <source>
        <dbReference type="ARBA" id="ARBA00023125"/>
    </source>
</evidence>
<evidence type="ECO:0000256" key="1">
    <source>
        <dbReference type="ARBA" id="ARBA00022741"/>
    </source>
</evidence>
<dbReference type="GeneID" id="39874059"/>
<dbReference type="Gene3D" id="3.40.50.300">
    <property type="entry name" value="P-loop containing nucleotide triphosphate hydrolases"/>
    <property type="match status" value="1"/>
</dbReference>
<dbReference type="InterPro" id="IPR016151">
    <property type="entry name" value="DNA_mismatch_repair_MutS_N"/>
</dbReference>
<evidence type="ECO:0000256" key="3">
    <source>
        <dbReference type="ARBA" id="ARBA00022840"/>
    </source>
</evidence>
<name>A0A2H6KBF0_9APIC</name>
<dbReference type="GO" id="GO:0140664">
    <property type="term" value="F:ATP-dependent DNA damage sensor activity"/>
    <property type="evidence" value="ECO:0007669"/>
    <property type="project" value="InterPro"/>
</dbReference>
<dbReference type="Proteomes" id="UP000236319">
    <property type="component" value="Unassembled WGS sequence"/>
</dbReference>
<dbReference type="EMBL" id="BDSA01000002">
    <property type="protein sequence ID" value="GBE60289.1"/>
    <property type="molecule type" value="Genomic_DNA"/>
</dbReference>
<dbReference type="OrthoDB" id="10252754at2759"/>
<feature type="domain" description="AAA+ ATPase" evidence="5">
    <location>
        <begin position="702"/>
        <end position="848"/>
    </location>
</feature>
<dbReference type="AlphaFoldDB" id="A0A2H6KBF0"/>
<dbReference type="SUPFAM" id="SSF55271">
    <property type="entry name" value="DNA repair protein MutS, domain I"/>
    <property type="match status" value="1"/>
</dbReference>
<dbReference type="RefSeq" id="XP_028866532.1">
    <property type="nucleotide sequence ID" value="XM_029010699.1"/>
</dbReference>
<dbReference type="InterPro" id="IPR000432">
    <property type="entry name" value="DNA_mismatch_repair_MutS_C"/>
</dbReference>
<dbReference type="GO" id="GO:0043504">
    <property type="term" value="P:mitochondrial DNA repair"/>
    <property type="evidence" value="ECO:0007669"/>
    <property type="project" value="TreeGrafter"/>
</dbReference>
<reference evidence="7 8" key="1">
    <citation type="journal article" date="2017" name="BMC Genomics">
        <title>Whole-genome assembly of Babesia ovata and comparative genomics between closely related pathogens.</title>
        <authorList>
            <person name="Yamagishi J."/>
            <person name="Asada M."/>
            <person name="Hakimi H."/>
            <person name="Tanaka T.Q."/>
            <person name="Sugimoto C."/>
            <person name="Kawazu S."/>
        </authorList>
    </citation>
    <scope>NUCLEOTIDE SEQUENCE [LARGE SCALE GENOMIC DNA]</scope>
    <source>
        <strain evidence="7 8">Miyake</strain>
    </source>
</reference>
<dbReference type="GO" id="GO:0005739">
    <property type="term" value="C:mitochondrion"/>
    <property type="evidence" value="ECO:0007669"/>
    <property type="project" value="TreeGrafter"/>
</dbReference>
<dbReference type="GO" id="GO:0005634">
    <property type="term" value="C:nucleus"/>
    <property type="evidence" value="ECO:0007669"/>
    <property type="project" value="TreeGrafter"/>
</dbReference>
<evidence type="ECO:0000259" key="5">
    <source>
        <dbReference type="SMART" id="SM00382"/>
    </source>
</evidence>
<dbReference type="InterPro" id="IPR027417">
    <property type="entry name" value="P-loop_NTPase"/>
</dbReference>
<feature type="domain" description="DNA mismatch repair proteins mutS family" evidence="6">
    <location>
        <begin position="702"/>
        <end position="867"/>
    </location>
</feature>
<dbReference type="InterPro" id="IPR045076">
    <property type="entry name" value="MutS"/>
</dbReference>
<evidence type="ECO:0000256" key="2">
    <source>
        <dbReference type="ARBA" id="ARBA00022763"/>
    </source>
</evidence>
<organism evidence="7 8">
    <name type="scientific">Babesia ovata</name>
    <dbReference type="NCBI Taxonomy" id="189622"/>
    <lineage>
        <taxon>Eukaryota</taxon>
        <taxon>Sar</taxon>
        <taxon>Alveolata</taxon>
        <taxon>Apicomplexa</taxon>
        <taxon>Aconoidasida</taxon>
        <taxon>Piroplasmida</taxon>
        <taxon>Babesiidae</taxon>
        <taxon>Babesia</taxon>
    </lineage>
</organism>
<dbReference type="GO" id="GO:0006298">
    <property type="term" value="P:mismatch repair"/>
    <property type="evidence" value="ECO:0007669"/>
    <property type="project" value="InterPro"/>
</dbReference>
<dbReference type="InterPro" id="IPR003593">
    <property type="entry name" value="AAA+_ATPase"/>
</dbReference>
<keyword evidence="1" id="KW-0547">Nucleotide-binding</keyword>
<dbReference type="GO" id="GO:0030983">
    <property type="term" value="F:mismatched DNA binding"/>
    <property type="evidence" value="ECO:0007669"/>
    <property type="project" value="InterPro"/>
</dbReference>
<keyword evidence="2" id="KW-0227">DNA damage</keyword>
<dbReference type="PANTHER" id="PTHR11361:SF82">
    <property type="entry name" value="DNA MISMATCH REPAIR PROTEIN MSH1, MITOCHONDRIAL"/>
    <property type="match status" value="1"/>
</dbReference>
<sequence>MRCLLIRALLAARPDFLCRGRHGLLYAKRNFCVERAVDRGNNTLDSHLRSLGNAQARQIVAQIAQKNQYLRTSKPAVLTEALERAKAEHPSCVIVARCGDTLEVHGTDVALCIEYCGLQPTGITPHLEIPPDRLPHAVEALRRRGIGTVMYDFVNALEAESEDDERLILRKSLVFSHEAQPRDGHVTYDRQSADAKISGGAMGVTHNRLGYSVSIIDPVKRTVEIRDRLTFASALSLLQSANCRVIIFQNGNAQVKKLLSQVPNAIHYEPLQGHSNSKAFHDAACRSIKMRLEMRGGFKVVNKAISNMERGSLDLETASVLGLGDSGGAGPGTMNGLHMQMLPSNAPLYMKRYMRFMLAHPPPADVADDVRYVVGKLAQMQVPLVDARPVSPSKIRFLISQQMVSRMVDVTSLREIEEALKGFTYYAKTLAPAISKRVHAISIADLNLNYKLAQLLSDAERCLQIIDSTMSFPHATEDMESTGIDAIDNLFKKSESCMRHVNQNLLLRERKQVDEAAFHLLKAIAQEYMSVPQLEDLEVDTVANRRSLTACIRKHLESKVDNIPNLVVNDHFVLLKSITDSPDHTILQTTETVVANKRVRGYTSKRVTEELRNYRNKCAIEESNANQTLRHIVEAIAPYAQSIIICSHFLVVIQTLAGHVGMAVPKGWSVPTSSSTGELLLKKFTPGFLPQDDIILITMKLNGTHVLLGPNNSGRSTLIASILGACISAQSGLYLPCASGSKVPKFTNIIYHSPLRYNGTGDISAFEYNINAIEDIIAKADNHSLVLIDDLGAHLDASQATAFVAAVIQRLIQKGCASLIATNVGLELQRRLSNAHFNSIVMNNGNMLLTESQYIPTPLKHALDKSDFLGKLQEDMDRFVTQSNLETSTVDLCTHSGSSNTRDPTTSTVSQKKRACFEELIREIPTELRETADIVYELFDELSTSSVKSGLVHIAAGCTPPPILNNAPVTYAIIVPFTSTRRNEEAGLQANSYACFAEGEFCAAVYVGETGNLDTRLRAHRSKPLSTVDEYMGKTYMNHEPEMTAYLQAKSGVPPEKCKLLLNWQASHVLAAKMNTRSDAKVFERKLIKRLYNYQNKLILLSQRDGVYRELSAID</sequence>